<protein>
    <recommendedName>
        <fullName evidence="2">histidine kinase</fullName>
        <ecNumber evidence="2">2.7.13.3</ecNumber>
    </recommendedName>
</protein>
<keyword evidence="9" id="KW-0472">Membrane</keyword>
<accession>A0A844BCI7</accession>
<dbReference type="SUPFAM" id="SSF47384">
    <property type="entry name" value="Homodimeric domain of signal transducing histidine kinase"/>
    <property type="match status" value="1"/>
</dbReference>
<feature type="transmembrane region" description="Helical" evidence="9">
    <location>
        <begin position="170"/>
        <end position="187"/>
    </location>
</feature>
<evidence type="ECO:0000256" key="2">
    <source>
        <dbReference type="ARBA" id="ARBA00012438"/>
    </source>
</evidence>
<evidence type="ECO:0000256" key="5">
    <source>
        <dbReference type="ARBA" id="ARBA00022741"/>
    </source>
</evidence>
<gene>
    <name evidence="11" type="ORF">GHT07_19050</name>
</gene>
<dbReference type="InterPro" id="IPR036097">
    <property type="entry name" value="HisK_dim/P_sf"/>
</dbReference>
<feature type="domain" description="Histidine kinase" evidence="10">
    <location>
        <begin position="215"/>
        <end position="436"/>
    </location>
</feature>
<dbReference type="SUPFAM" id="SSF55874">
    <property type="entry name" value="ATPase domain of HSP90 chaperone/DNA topoisomerase II/histidine kinase"/>
    <property type="match status" value="1"/>
</dbReference>
<keyword evidence="7" id="KW-0067">ATP-binding</keyword>
<dbReference type="CDD" id="cd00082">
    <property type="entry name" value="HisKA"/>
    <property type="match status" value="1"/>
</dbReference>
<sequence>MNSLAKVASFASGFARRRFDGFVTHHQNGTRMFWYMGVLSLVAYPSLYFVRYIRAGPSYDDWWLRAISFLLGFLLLQIGWPERLKRYYMPFAYGALIFMLPFSLMFVALKNQGGSAAVANAMTGLFLVILLTDWRNTICVILIGLSLGILAYLAVEPIPVWPKDFVERGPLVFVAGVAASLIKAALIETTGERITKLEREQREGRVAALQETIGFLAHELNTPLAEVRLLAGSMREMCSQGSLDASQANDAQLMLERVEKRAHYSQELVKRLMRSAYHVRYDGGPQALTASSLVQSLLENYPFPDDMGPDIVDVQREVDFILPGSRELLYLVLSTLTHNSLMALRGNPSPRLQIEIVGHSTGARGGMIRVTDNGCGVPLEVLSKLTKGAVPSSWKNGQGGGMGLVFAQRVMDANGGAVTVESVAGKGTTVTLSFAR</sequence>
<feature type="transmembrane region" description="Helical" evidence="9">
    <location>
        <begin position="32"/>
        <end position="50"/>
    </location>
</feature>
<feature type="transmembrane region" description="Helical" evidence="9">
    <location>
        <begin position="138"/>
        <end position="155"/>
    </location>
</feature>
<feature type="transmembrane region" description="Helical" evidence="9">
    <location>
        <begin position="62"/>
        <end position="80"/>
    </location>
</feature>
<dbReference type="Proteomes" id="UP000487350">
    <property type="component" value="Unassembled WGS sequence"/>
</dbReference>
<evidence type="ECO:0000256" key="7">
    <source>
        <dbReference type="ARBA" id="ARBA00022840"/>
    </source>
</evidence>
<comment type="caution">
    <text evidence="11">The sequence shown here is derived from an EMBL/GenBank/DDBJ whole genome shotgun (WGS) entry which is preliminary data.</text>
</comment>
<dbReference type="Gene3D" id="1.10.287.130">
    <property type="match status" value="1"/>
</dbReference>
<keyword evidence="6" id="KW-0418">Kinase</keyword>
<dbReference type="GO" id="GO:0000155">
    <property type="term" value="F:phosphorelay sensor kinase activity"/>
    <property type="evidence" value="ECO:0007669"/>
    <property type="project" value="InterPro"/>
</dbReference>
<reference evidence="11 12" key="1">
    <citation type="submission" date="2019-11" db="EMBL/GenBank/DDBJ databases">
        <title>Caenimonas koreensis gen. nov., sp. nov., isolated from activated sludge.</title>
        <authorList>
            <person name="Seung H.R."/>
        </authorList>
    </citation>
    <scope>NUCLEOTIDE SEQUENCE [LARGE SCALE GENOMIC DNA]</scope>
    <source>
        <strain evidence="11 12">EMB320</strain>
    </source>
</reference>
<evidence type="ECO:0000256" key="3">
    <source>
        <dbReference type="ARBA" id="ARBA00022553"/>
    </source>
</evidence>
<keyword evidence="12" id="KW-1185">Reference proteome</keyword>
<dbReference type="GO" id="GO:0005524">
    <property type="term" value="F:ATP binding"/>
    <property type="evidence" value="ECO:0007669"/>
    <property type="project" value="UniProtKB-KW"/>
</dbReference>
<dbReference type="PRINTS" id="PR00344">
    <property type="entry name" value="BCTRLSENSOR"/>
</dbReference>
<feature type="transmembrane region" description="Helical" evidence="9">
    <location>
        <begin position="114"/>
        <end position="131"/>
    </location>
</feature>
<keyword evidence="5" id="KW-0547">Nucleotide-binding</keyword>
<proteinExistence type="predicted"/>
<dbReference type="InterPro" id="IPR003594">
    <property type="entry name" value="HATPase_dom"/>
</dbReference>
<evidence type="ECO:0000256" key="1">
    <source>
        <dbReference type="ARBA" id="ARBA00000085"/>
    </source>
</evidence>
<keyword evidence="9" id="KW-1133">Transmembrane helix</keyword>
<dbReference type="InterPro" id="IPR005467">
    <property type="entry name" value="His_kinase_dom"/>
</dbReference>
<evidence type="ECO:0000256" key="9">
    <source>
        <dbReference type="SAM" id="Phobius"/>
    </source>
</evidence>
<keyword evidence="4" id="KW-0808">Transferase</keyword>
<organism evidence="11 12">
    <name type="scientific">Caenimonas koreensis DSM 17982</name>
    <dbReference type="NCBI Taxonomy" id="1121255"/>
    <lineage>
        <taxon>Bacteria</taxon>
        <taxon>Pseudomonadati</taxon>
        <taxon>Pseudomonadota</taxon>
        <taxon>Betaproteobacteria</taxon>
        <taxon>Burkholderiales</taxon>
        <taxon>Comamonadaceae</taxon>
        <taxon>Caenimonas</taxon>
    </lineage>
</organism>
<name>A0A844BCI7_9BURK</name>
<dbReference type="RefSeq" id="WP_153586687.1">
    <property type="nucleotide sequence ID" value="NZ_WJBU01000023.1"/>
</dbReference>
<evidence type="ECO:0000256" key="4">
    <source>
        <dbReference type="ARBA" id="ARBA00022679"/>
    </source>
</evidence>
<evidence type="ECO:0000259" key="10">
    <source>
        <dbReference type="PROSITE" id="PS50109"/>
    </source>
</evidence>
<dbReference type="EMBL" id="WJBU01000023">
    <property type="protein sequence ID" value="MRD49379.1"/>
    <property type="molecule type" value="Genomic_DNA"/>
</dbReference>
<keyword evidence="8" id="KW-0902">Two-component regulatory system</keyword>
<evidence type="ECO:0000256" key="8">
    <source>
        <dbReference type="ARBA" id="ARBA00023012"/>
    </source>
</evidence>
<evidence type="ECO:0000313" key="11">
    <source>
        <dbReference type="EMBL" id="MRD49379.1"/>
    </source>
</evidence>
<comment type="catalytic activity">
    <reaction evidence="1">
        <text>ATP + protein L-histidine = ADP + protein N-phospho-L-histidine.</text>
        <dbReference type="EC" id="2.7.13.3"/>
    </reaction>
</comment>
<feature type="transmembrane region" description="Helical" evidence="9">
    <location>
        <begin position="87"/>
        <end position="108"/>
    </location>
</feature>
<dbReference type="Pfam" id="PF02518">
    <property type="entry name" value="HATPase_c"/>
    <property type="match status" value="1"/>
</dbReference>
<dbReference type="SMART" id="SM00387">
    <property type="entry name" value="HATPase_c"/>
    <property type="match status" value="1"/>
</dbReference>
<evidence type="ECO:0000313" key="12">
    <source>
        <dbReference type="Proteomes" id="UP000487350"/>
    </source>
</evidence>
<keyword evidence="9" id="KW-0812">Transmembrane</keyword>
<dbReference type="Gene3D" id="3.30.565.10">
    <property type="entry name" value="Histidine kinase-like ATPase, C-terminal domain"/>
    <property type="match status" value="1"/>
</dbReference>
<dbReference type="OrthoDB" id="8573961at2"/>
<dbReference type="PANTHER" id="PTHR43065">
    <property type="entry name" value="SENSOR HISTIDINE KINASE"/>
    <property type="match status" value="1"/>
</dbReference>
<keyword evidence="3" id="KW-0597">Phosphoprotein</keyword>
<dbReference type="PROSITE" id="PS50109">
    <property type="entry name" value="HIS_KIN"/>
    <property type="match status" value="1"/>
</dbReference>
<dbReference type="EC" id="2.7.13.3" evidence="2"/>
<evidence type="ECO:0000256" key="6">
    <source>
        <dbReference type="ARBA" id="ARBA00022777"/>
    </source>
</evidence>
<dbReference type="InterPro" id="IPR003661">
    <property type="entry name" value="HisK_dim/P_dom"/>
</dbReference>
<dbReference type="AlphaFoldDB" id="A0A844BCI7"/>
<dbReference type="PANTHER" id="PTHR43065:SF10">
    <property type="entry name" value="PEROXIDE STRESS-ACTIVATED HISTIDINE KINASE MAK3"/>
    <property type="match status" value="1"/>
</dbReference>
<dbReference type="InterPro" id="IPR004358">
    <property type="entry name" value="Sig_transdc_His_kin-like_C"/>
</dbReference>
<dbReference type="InterPro" id="IPR036890">
    <property type="entry name" value="HATPase_C_sf"/>
</dbReference>